<dbReference type="PaxDb" id="4113-PGSC0003DMT400005995"/>
<sequence>MSQGLLVLEVRLGSFANKRWNTMIKIGLSAKNKMGPSFQKPLDDVEVTVDDEVDNDDDEGNKVDTTLMVVDGATDVADGCDDDGDEA</sequence>
<keyword evidence="2" id="KW-1185">Reference proteome</keyword>
<protein>
    <submittedName>
        <fullName evidence="1">Uncharacterized protein</fullName>
    </submittedName>
</protein>
<dbReference type="HOGENOM" id="CLU_2487794_0_0_1"/>
<name>M0ZQN8_SOLTU</name>
<dbReference type="Proteomes" id="UP000011115">
    <property type="component" value="Unassembled WGS sequence"/>
</dbReference>
<reference evidence="2" key="1">
    <citation type="journal article" date="2011" name="Nature">
        <title>Genome sequence and analysis of the tuber crop potato.</title>
        <authorList>
            <consortium name="The Potato Genome Sequencing Consortium"/>
        </authorList>
    </citation>
    <scope>NUCLEOTIDE SEQUENCE [LARGE SCALE GENOMIC DNA]</scope>
    <source>
        <strain evidence="2">cv. DM1-3 516 R44</strain>
    </source>
</reference>
<accession>M0ZQN8</accession>
<dbReference type="EnsemblPlants" id="PGSC0003DMT400005995">
    <property type="protein sequence ID" value="PGSC0003DMT400005995"/>
    <property type="gene ID" value="PGSC0003DMG400002330"/>
</dbReference>
<evidence type="ECO:0000313" key="2">
    <source>
        <dbReference type="Proteomes" id="UP000011115"/>
    </source>
</evidence>
<dbReference type="InParanoid" id="M0ZQN8"/>
<dbReference type="Gramene" id="PGSC0003DMT400005995">
    <property type="protein sequence ID" value="PGSC0003DMT400005995"/>
    <property type="gene ID" value="PGSC0003DMG400002330"/>
</dbReference>
<reference evidence="1" key="2">
    <citation type="submission" date="2015-06" db="UniProtKB">
        <authorList>
            <consortium name="EnsemblPlants"/>
        </authorList>
    </citation>
    <scope>IDENTIFICATION</scope>
    <source>
        <strain evidence="1">DM1-3 516 R44</strain>
    </source>
</reference>
<evidence type="ECO:0000313" key="1">
    <source>
        <dbReference type="EnsemblPlants" id="PGSC0003DMT400005995"/>
    </source>
</evidence>
<dbReference type="AlphaFoldDB" id="M0ZQN8"/>
<proteinExistence type="predicted"/>
<organism evidence="1 2">
    <name type="scientific">Solanum tuberosum</name>
    <name type="common">Potato</name>
    <dbReference type="NCBI Taxonomy" id="4113"/>
    <lineage>
        <taxon>Eukaryota</taxon>
        <taxon>Viridiplantae</taxon>
        <taxon>Streptophyta</taxon>
        <taxon>Embryophyta</taxon>
        <taxon>Tracheophyta</taxon>
        <taxon>Spermatophyta</taxon>
        <taxon>Magnoliopsida</taxon>
        <taxon>eudicotyledons</taxon>
        <taxon>Gunneridae</taxon>
        <taxon>Pentapetalae</taxon>
        <taxon>asterids</taxon>
        <taxon>lamiids</taxon>
        <taxon>Solanales</taxon>
        <taxon>Solanaceae</taxon>
        <taxon>Solanoideae</taxon>
        <taxon>Solaneae</taxon>
        <taxon>Solanum</taxon>
    </lineage>
</organism>